<dbReference type="SUPFAM" id="SSF57059">
    <property type="entry name" value="omega toxin-like"/>
    <property type="match status" value="1"/>
</dbReference>
<comment type="subcellular location">
    <subcellularLocation>
        <location evidence="1">Secreted</location>
    </subcellularLocation>
</comment>
<reference evidence="7 8" key="1">
    <citation type="submission" date="2022-12" db="EMBL/GenBank/DDBJ databases">
        <title>Chromosome-level genome assembly of true bugs.</title>
        <authorList>
            <person name="Ma L."/>
            <person name="Li H."/>
        </authorList>
    </citation>
    <scope>NUCLEOTIDE SEQUENCE [LARGE SCALE GENOMIC DNA]</scope>
    <source>
        <strain evidence="7">Lab_2022b</strain>
    </source>
</reference>
<evidence type="ECO:0000256" key="5">
    <source>
        <dbReference type="ARBA" id="ARBA00023157"/>
    </source>
</evidence>
<name>A0AAW1D728_9HEMI</name>
<comment type="caution">
    <text evidence="7">The sequence shown here is derived from an EMBL/GenBank/DDBJ whole genome shotgun (WGS) entry which is preliminary data.</text>
</comment>
<keyword evidence="4" id="KW-0960">Knottin</keyword>
<dbReference type="AlphaFoldDB" id="A0AAW1D728"/>
<dbReference type="InterPro" id="IPR012325">
    <property type="entry name" value="Assassin_bug_toxin-like"/>
</dbReference>
<keyword evidence="3" id="KW-0800">Toxin</keyword>
<accession>A0AAW1D728</accession>
<evidence type="ECO:0000313" key="8">
    <source>
        <dbReference type="Proteomes" id="UP001461498"/>
    </source>
</evidence>
<sequence>MKIFGIFFLVLTYIALALAGGEEDCIPRGSKCLGENKQCCKGTTCMFYANRCVGI</sequence>
<keyword evidence="5" id="KW-1015">Disulfide bond</keyword>
<dbReference type="Pfam" id="PF08117">
    <property type="entry name" value="Toxin_30"/>
    <property type="match status" value="1"/>
</dbReference>
<feature type="signal peptide" evidence="6">
    <location>
        <begin position="1"/>
        <end position="19"/>
    </location>
</feature>
<evidence type="ECO:0000256" key="2">
    <source>
        <dbReference type="ARBA" id="ARBA00022525"/>
    </source>
</evidence>
<dbReference type="GO" id="GO:0090729">
    <property type="term" value="F:toxin activity"/>
    <property type="evidence" value="ECO:0007669"/>
    <property type="project" value="UniProtKB-KW"/>
</dbReference>
<evidence type="ECO:0000256" key="1">
    <source>
        <dbReference type="ARBA" id="ARBA00004613"/>
    </source>
</evidence>
<gene>
    <name evidence="7" type="ORF">O3M35_009100</name>
</gene>
<dbReference type="Proteomes" id="UP001461498">
    <property type="component" value="Unassembled WGS sequence"/>
</dbReference>
<organism evidence="7 8">
    <name type="scientific">Rhynocoris fuscipes</name>
    <dbReference type="NCBI Taxonomy" id="488301"/>
    <lineage>
        <taxon>Eukaryota</taxon>
        <taxon>Metazoa</taxon>
        <taxon>Ecdysozoa</taxon>
        <taxon>Arthropoda</taxon>
        <taxon>Hexapoda</taxon>
        <taxon>Insecta</taxon>
        <taxon>Pterygota</taxon>
        <taxon>Neoptera</taxon>
        <taxon>Paraneoptera</taxon>
        <taxon>Hemiptera</taxon>
        <taxon>Heteroptera</taxon>
        <taxon>Panheteroptera</taxon>
        <taxon>Cimicomorpha</taxon>
        <taxon>Reduviidae</taxon>
        <taxon>Harpactorinae</taxon>
        <taxon>Harpactorini</taxon>
        <taxon>Rhynocoris</taxon>
    </lineage>
</organism>
<evidence type="ECO:0000256" key="6">
    <source>
        <dbReference type="SAM" id="SignalP"/>
    </source>
</evidence>
<keyword evidence="6" id="KW-0732">Signal</keyword>
<feature type="chain" id="PRO_5043598121" evidence="6">
    <location>
        <begin position="20"/>
        <end position="55"/>
    </location>
</feature>
<dbReference type="GO" id="GO:0019855">
    <property type="term" value="F:calcium channel inhibitor activity"/>
    <property type="evidence" value="ECO:0007669"/>
    <property type="project" value="InterPro"/>
</dbReference>
<dbReference type="EMBL" id="JAPXFL010000006">
    <property type="protein sequence ID" value="KAK9504933.1"/>
    <property type="molecule type" value="Genomic_DNA"/>
</dbReference>
<dbReference type="GO" id="GO:0005576">
    <property type="term" value="C:extracellular region"/>
    <property type="evidence" value="ECO:0007669"/>
    <property type="project" value="UniProtKB-SubCell"/>
</dbReference>
<dbReference type="PROSITE" id="PS60010">
    <property type="entry name" value="ASSASSIN_BUG_TOXIN"/>
    <property type="match status" value="1"/>
</dbReference>
<protein>
    <submittedName>
        <fullName evidence="7">Uncharacterized protein</fullName>
    </submittedName>
</protein>
<evidence type="ECO:0000256" key="3">
    <source>
        <dbReference type="ARBA" id="ARBA00022656"/>
    </source>
</evidence>
<keyword evidence="2" id="KW-0964">Secreted</keyword>
<keyword evidence="8" id="KW-1185">Reference proteome</keyword>
<evidence type="ECO:0000313" key="7">
    <source>
        <dbReference type="EMBL" id="KAK9504933.1"/>
    </source>
</evidence>
<proteinExistence type="predicted"/>
<evidence type="ECO:0000256" key="4">
    <source>
        <dbReference type="ARBA" id="ARBA00022854"/>
    </source>
</evidence>